<dbReference type="EMBL" id="JACBZF010000001">
    <property type="protein sequence ID" value="NYH94245.1"/>
    <property type="molecule type" value="Genomic_DNA"/>
</dbReference>
<dbReference type="Proteomes" id="UP000522081">
    <property type="component" value="Unassembled WGS sequence"/>
</dbReference>
<evidence type="ECO:0000256" key="1">
    <source>
        <dbReference type="SAM" id="MobiDB-lite"/>
    </source>
</evidence>
<evidence type="ECO:0000313" key="3">
    <source>
        <dbReference type="EMBL" id="NYH94245.1"/>
    </source>
</evidence>
<feature type="region of interest" description="Disordered" evidence="1">
    <location>
        <begin position="1"/>
        <end position="20"/>
    </location>
</feature>
<dbReference type="Pfam" id="PF07238">
    <property type="entry name" value="PilZ"/>
    <property type="match status" value="1"/>
</dbReference>
<dbReference type="InterPro" id="IPR009875">
    <property type="entry name" value="PilZ_domain"/>
</dbReference>
<reference evidence="3 4" key="1">
    <citation type="submission" date="2020-07" db="EMBL/GenBank/DDBJ databases">
        <title>Genomic Encyclopedia of Type Strains, Phase IV (KMG-IV): sequencing the most valuable type-strain genomes for metagenomic binning, comparative biology and taxonomic classification.</title>
        <authorList>
            <person name="Goeker M."/>
        </authorList>
    </citation>
    <scope>NUCLEOTIDE SEQUENCE [LARGE SCALE GENOMIC DNA]</scope>
    <source>
        <strain evidence="3 4">DSM 29043</strain>
    </source>
</reference>
<name>A0A7Y9XVQ6_9SPHN</name>
<evidence type="ECO:0000313" key="4">
    <source>
        <dbReference type="Proteomes" id="UP000522081"/>
    </source>
</evidence>
<accession>A0A7Y9XVQ6</accession>
<feature type="domain" description="PilZ" evidence="2">
    <location>
        <begin position="17"/>
        <end position="103"/>
    </location>
</feature>
<keyword evidence="4" id="KW-1185">Reference proteome</keyword>
<organism evidence="3 4">
    <name type="scientific">Novosphingobium marinum</name>
    <dbReference type="NCBI Taxonomy" id="1514948"/>
    <lineage>
        <taxon>Bacteria</taxon>
        <taxon>Pseudomonadati</taxon>
        <taxon>Pseudomonadota</taxon>
        <taxon>Alphaproteobacteria</taxon>
        <taxon>Sphingomonadales</taxon>
        <taxon>Sphingomonadaceae</taxon>
        <taxon>Novosphingobium</taxon>
    </lineage>
</organism>
<dbReference type="AlphaFoldDB" id="A0A7Y9XVQ6"/>
<proteinExistence type="predicted"/>
<gene>
    <name evidence="3" type="ORF">FHS75_000550</name>
</gene>
<dbReference type="GO" id="GO:0035438">
    <property type="term" value="F:cyclic-di-GMP binding"/>
    <property type="evidence" value="ECO:0007669"/>
    <property type="project" value="InterPro"/>
</dbReference>
<evidence type="ECO:0000259" key="2">
    <source>
        <dbReference type="Pfam" id="PF07238"/>
    </source>
</evidence>
<comment type="caution">
    <text evidence="3">The sequence shown here is derived from an EMBL/GenBank/DDBJ whole genome shotgun (WGS) entry which is preliminary data.</text>
</comment>
<sequence length="107" mass="11883">MKQQRTTKAPPSPREDGERADIALRCEARQGTRPWSLATLGEMSRSGFRISGIPSPLPEVPLRIRIPGFQTLTAHIRWIEGDTIGCEFAQPLHVAVFDHIVRIARGG</sequence>
<protein>
    <recommendedName>
        <fullName evidence="2">PilZ domain-containing protein</fullName>
    </recommendedName>
</protein>
<dbReference type="RefSeq" id="WP_179406179.1">
    <property type="nucleotide sequence ID" value="NZ_BMGF01000001.1"/>
</dbReference>